<proteinExistence type="inferred from homology"/>
<dbReference type="Pfam" id="PF05217">
    <property type="entry name" value="SAXO1-2"/>
    <property type="match status" value="1"/>
</dbReference>
<reference evidence="3" key="1">
    <citation type="submission" date="2003-08" db="EMBL/GenBank/DDBJ databases">
        <authorList>
            <person name="Birren B."/>
            <person name="Nusbaum C."/>
            <person name="Abebe A."/>
            <person name="Abouelleil A."/>
            <person name="Adekoya E."/>
            <person name="Ait-zahra M."/>
            <person name="Allen N."/>
            <person name="Allen T."/>
            <person name="An P."/>
            <person name="Anderson M."/>
            <person name="Anderson S."/>
            <person name="Arachchi H."/>
            <person name="Armbruster J."/>
            <person name="Bachantsang P."/>
            <person name="Baldwin J."/>
            <person name="Barry A."/>
            <person name="Bayul T."/>
            <person name="Blitshsteyn B."/>
            <person name="Bloom T."/>
            <person name="Blye J."/>
            <person name="Boguslavskiy L."/>
            <person name="Borowsky M."/>
            <person name="Boukhgalter B."/>
            <person name="Brunache A."/>
            <person name="Butler J."/>
            <person name="Calixte N."/>
            <person name="Calvo S."/>
            <person name="Camarata J."/>
            <person name="Campo K."/>
            <person name="Chang J."/>
            <person name="Cheshatsang Y."/>
            <person name="Citroen M."/>
            <person name="Collymore A."/>
            <person name="Considine T."/>
            <person name="Cook A."/>
            <person name="Cooke P."/>
            <person name="Corum B."/>
            <person name="Cuomo C."/>
            <person name="David R."/>
            <person name="Dawoe T."/>
            <person name="Degray S."/>
            <person name="Dodge S."/>
            <person name="Dooley K."/>
            <person name="Dorje P."/>
            <person name="Dorjee K."/>
            <person name="Dorris L."/>
            <person name="Duffey N."/>
            <person name="Dupes A."/>
            <person name="Elkins T."/>
            <person name="Engels R."/>
            <person name="Erickson J."/>
            <person name="Farina A."/>
            <person name="Faro S."/>
            <person name="Ferreira P."/>
            <person name="Fischer H."/>
            <person name="Fitzgerald M."/>
            <person name="Foley K."/>
            <person name="Gage D."/>
            <person name="Galagan J."/>
            <person name="Gearin G."/>
            <person name="Gnerre S."/>
            <person name="Gnirke A."/>
            <person name="Goyette A."/>
            <person name="Graham J."/>
            <person name="Grandbois E."/>
            <person name="Gyaltsen K."/>
            <person name="Hafez N."/>
            <person name="Hagopian D."/>
            <person name="Hagos B."/>
            <person name="Hall J."/>
            <person name="Hatcher B."/>
            <person name="Heller A."/>
            <person name="Higgins H."/>
            <person name="Honan T."/>
            <person name="Horn A."/>
            <person name="Houde N."/>
            <person name="Hughes L."/>
            <person name="Hulme W."/>
            <person name="Husby E."/>
            <person name="Iliev I."/>
            <person name="Jaffe D."/>
            <person name="Jones C."/>
            <person name="Kamal M."/>
            <person name="Kamat A."/>
            <person name="Kamvysselis M."/>
            <person name="Karlsson E."/>
            <person name="Kells C."/>
            <person name="Kieu A."/>
            <person name="Kisner P."/>
            <person name="Kodira C."/>
            <person name="Kulbokas E."/>
            <person name="Labutti K."/>
            <person name="Lama D."/>
            <person name="Landers T."/>
            <person name="Leger J."/>
            <person name="Levine S."/>
            <person name="Lewis D."/>
            <person name="Lewis T."/>
            <person name="Lindblad-toh K."/>
            <person name="Liu X."/>
            <person name="Lokyitsang T."/>
            <person name="Lokyitsang Y."/>
            <person name="Lucien O."/>
            <person name="Lui A."/>
            <person name="Ma L.J."/>
            <person name="Mabbitt R."/>
            <person name="Macdonald J."/>
            <person name="Maclean C."/>
            <person name="Major J."/>
            <person name="Manning J."/>
            <person name="Marabella R."/>
            <person name="Maru K."/>
            <person name="Matthews C."/>
            <person name="Mauceli E."/>
            <person name="Mccarthy M."/>
            <person name="Mcdonough S."/>
            <person name="Mcghee T."/>
            <person name="Meldrim J."/>
            <person name="Meneus L."/>
            <person name="Mesirov J."/>
            <person name="Mihalev A."/>
            <person name="Mihova T."/>
            <person name="Mikkelsen T."/>
            <person name="Mlenga V."/>
            <person name="Moru K."/>
            <person name="Mozes J."/>
            <person name="Mulrain L."/>
            <person name="Munson G."/>
            <person name="Naylor J."/>
            <person name="Newes C."/>
            <person name="Nguyen C."/>
            <person name="Nguyen N."/>
            <person name="Nguyen T."/>
            <person name="Nicol R."/>
            <person name="Nielsen C."/>
            <person name="Nizzari M."/>
            <person name="Norbu C."/>
            <person name="Norbu N."/>
            <person name="O'donnell P."/>
            <person name="Okoawo O."/>
            <person name="O'leary S."/>
            <person name="Omotosho B."/>
            <person name="O'neill K."/>
            <person name="Osman S."/>
            <person name="Parker S."/>
            <person name="Perrin D."/>
            <person name="Phunkhang P."/>
            <person name="Piqani B."/>
            <person name="Purcell S."/>
            <person name="Rachupka T."/>
            <person name="Ramasamy U."/>
            <person name="Rameau R."/>
            <person name="Ray V."/>
            <person name="Raymond C."/>
            <person name="Retta R."/>
            <person name="Richardson S."/>
            <person name="Rise C."/>
            <person name="Rodriguez J."/>
            <person name="Rogers J."/>
            <person name="Rogov P."/>
            <person name="Rutman M."/>
            <person name="Schupbach R."/>
            <person name="Seaman C."/>
            <person name="Settipalli S."/>
            <person name="Sharpe T."/>
            <person name="Sheridan J."/>
            <person name="Sherpa N."/>
            <person name="Shi J."/>
            <person name="Smirnov S."/>
            <person name="Smith C."/>
            <person name="Sougnez C."/>
            <person name="Spencer B."/>
            <person name="Stalker J."/>
            <person name="Stange-thomann N."/>
            <person name="Stavropoulos S."/>
            <person name="Stetson K."/>
            <person name="Stone C."/>
            <person name="Stone S."/>
            <person name="Stubbs M."/>
            <person name="Talamas J."/>
            <person name="Tchuinga P."/>
            <person name="Tenzing P."/>
            <person name="Tesfaye S."/>
            <person name="Theodore J."/>
            <person name="Thoulutsang Y."/>
            <person name="Topham K."/>
            <person name="Towey S."/>
            <person name="Tsamla T."/>
            <person name="Tsomo N."/>
            <person name="Vallee D."/>
            <person name="Vassiliev H."/>
            <person name="Venkataraman V."/>
            <person name="Vinson J."/>
            <person name="Vo A."/>
            <person name="Wade C."/>
            <person name="Wang S."/>
            <person name="Wangchuk T."/>
            <person name="Wangdi T."/>
            <person name="Whittaker C."/>
            <person name="Wilkinson J."/>
            <person name="Wu Y."/>
            <person name="Wyman D."/>
            <person name="Yadav S."/>
            <person name="Yang S."/>
            <person name="Yang X."/>
            <person name="Yeager S."/>
            <person name="Yee E."/>
            <person name="Young G."/>
            <person name="Zainoun J."/>
            <person name="Zembeck L."/>
            <person name="Zimmer A."/>
            <person name="Zody M."/>
            <person name="Lander E."/>
        </authorList>
    </citation>
    <scope>NUCLEOTIDE SEQUENCE [LARGE SCALE GENOMIC DNA]</scope>
</reference>
<dbReference type="GO" id="GO:0036126">
    <property type="term" value="C:sperm flagellum"/>
    <property type="evidence" value="ECO:0007669"/>
    <property type="project" value="TreeGrafter"/>
</dbReference>
<dbReference type="PANTHER" id="PTHR31516">
    <property type="entry name" value="STABILIZER OF AXONEMAL MICROTUBULES 2"/>
    <property type="match status" value="1"/>
</dbReference>
<dbReference type="GO" id="GO:0008017">
    <property type="term" value="F:microtubule binding"/>
    <property type="evidence" value="ECO:0007669"/>
    <property type="project" value="InterPro"/>
</dbReference>
<dbReference type="InParanoid" id="H2YNL6"/>
<dbReference type="GO" id="GO:0005879">
    <property type="term" value="C:axonemal microtubule"/>
    <property type="evidence" value="ECO:0007669"/>
    <property type="project" value="TreeGrafter"/>
</dbReference>
<organism evidence="2 3">
    <name type="scientific">Ciona savignyi</name>
    <name type="common">Pacific transparent sea squirt</name>
    <dbReference type="NCBI Taxonomy" id="51511"/>
    <lineage>
        <taxon>Eukaryota</taxon>
        <taxon>Metazoa</taxon>
        <taxon>Chordata</taxon>
        <taxon>Tunicata</taxon>
        <taxon>Ascidiacea</taxon>
        <taxon>Phlebobranchia</taxon>
        <taxon>Cionidae</taxon>
        <taxon>Ciona</taxon>
    </lineage>
</organism>
<dbReference type="HOGENOM" id="CLU_2043317_0_0_1"/>
<evidence type="ECO:0000313" key="2">
    <source>
        <dbReference type="Ensembl" id="ENSCSAVP00000006923.1"/>
    </source>
</evidence>
<keyword evidence="3" id="KW-1185">Reference proteome</keyword>
<dbReference type="AlphaFoldDB" id="H2YNL6"/>
<evidence type="ECO:0000256" key="1">
    <source>
        <dbReference type="ARBA" id="ARBA00008738"/>
    </source>
</evidence>
<name>H2YNL6_CIOSA</name>
<reference evidence="2" key="2">
    <citation type="submission" date="2025-08" db="UniProtKB">
        <authorList>
            <consortium name="Ensembl"/>
        </authorList>
    </citation>
    <scope>IDENTIFICATION</scope>
</reference>
<dbReference type="GO" id="GO:0005814">
    <property type="term" value="C:centriole"/>
    <property type="evidence" value="ECO:0007669"/>
    <property type="project" value="TreeGrafter"/>
</dbReference>
<reference evidence="2" key="3">
    <citation type="submission" date="2025-09" db="UniProtKB">
        <authorList>
            <consortium name="Ensembl"/>
        </authorList>
    </citation>
    <scope>IDENTIFICATION</scope>
</reference>
<dbReference type="STRING" id="51511.ENSCSAVP00000006923"/>
<accession>H2YNL6</accession>
<dbReference type="InterPro" id="IPR033336">
    <property type="entry name" value="SAXO1/2"/>
</dbReference>
<dbReference type="GO" id="GO:0036064">
    <property type="term" value="C:ciliary basal body"/>
    <property type="evidence" value="ECO:0007669"/>
    <property type="project" value="TreeGrafter"/>
</dbReference>
<comment type="similarity">
    <text evidence="1">Belongs to the FAM154 family.</text>
</comment>
<protein>
    <submittedName>
        <fullName evidence="2">Uncharacterized protein</fullName>
    </submittedName>
</protein>
<dbReference type="Proteomes" id="UP000007875">
    <property type="component" value="Unassembled WGS sequence"/>
</dbReference>
<sequence>MPFEGVTNYSSDFKKWNVPRTLGKPRPEAIQQSGKFEGLSTAKQHFITHSGAHPAKSCKPDNRAFLSDSMLDDKTTYRVSYIPKSMRYVERYPTPDWLKQQEEIWRKTGMMPKPPRGMTPE</sequence>
<dbReference type="Ensembl" id="ENSCSAVT00000007011.1">
    <property type="protein sequence ID" value="ENSCSAVP00000006923.1"/>
    <property type="gene ID" value="ENSCSAVG00000004134.1"/>
</dbReference>
<evidence type="ECO:0000313" key="3">
    <source>
        <dbReference type="Proteomes" id="UP000007875"/>
    </source>
</evidence>
<dbReference type="PANTHER" id="PTHR31516:SF17">
    <property type="entry name" value="STABILIZER OF AXONEMAL MICROTUBULES 2"/>
    <property type="match status" value="1"/>
</dbReference>